<evidence type="ECO:0000313" key="4">
    <source>
        <dbReference type="Proteomes" id="UP000078224"/>
    </source>
</evidence>
<reference evidence="3 4" key="1">
    <citation type="submission" date="2016-04" db="EMBL/GenBank/DDBJ databases">
        <title>ATOL: Assembling a taxonomically balanced genome-scale reconstruction of the evolutionary history of the Enterobacteriaceae.</title>
        <authorList>
            <person name="Plunkett G.III."/>
            <person name="Neeno-Eckwall E.C."/>
            <person name="Glasner J.D."/>
            <person name="Perna N.T."/>
        </authorList>
    </citation>
    <scope>NUCLEOTIDE SEQUENCE [LARGE SCALE GENOMIC DNA]</scope>
    <source>
        <strain evidence="3 4">ATCC 35613</strain>
    </source>
</reference>
<dbReference type="PATRIC" id="fig|1354272.4.peg.2175"/>
<dbReference type="CDD" id="cd01149">
    <property type="entry name" value="HutB"/>
    <property type="match status" value="1"/>
</dbReference>
<dbReference type="PROSITE" id="PS50983">
    <property type="entry name" value="FE_B12_PBP"/>
    <property type="match status" value="1"/>
</dbReference>
<organism evidence="3 4">
    <name type="scientific">Providencia heimbachae ATCC 35613</name>
    <dbReference type="NCBI Taxonomy" id="1354272"/>
    <lineage>
        <taxon>Bacteria</taxon>
        <taxon>Pseudomonadati</taxon>
        <taxon>Pseudomonadota</taxon>
        <taxon>Gammaproteobacteria</taxon>
        <taxon>Enterobacterales</taxon>
        <taxon>Morganellaceae</taxon>
        <taxon>Providencia</taxon>
    </lineage>
</organism>
<dbReference type="Pfam" id="PF01497">
    <property type="entry name" value="Peripla_BP_2"/>
    <property type="match status" value="1"/>
</dbReference>
<dbReference type="Proteomes" id="UP000078224">
    <property type="component" value="Unassembled WGS sequence"/>
</dbReference>
<keyword evidence="4" id="KW-1185">Reference proteome</keyword>
<evidence type="ECO:0000313" key="3">
    <source>
        <dbReference type="EMBL" id="OAT51525.1"/>
    </source>
</evidence>
<name>A0A1B7JUH3_9GAMM</name>
<evidence type="ECO:0000259" key="2">
    <source>
        <dbReference type="PROSITE" id="PS50983"/>
    </source>
</evidence>
<dbReference type="EMBL" id="LXEW01000031">
    <property type="protein sequence ID" value="OAT51525.1"/>
    <property type="molecule type" value="Genomic_DNA"/>
</dbReference>
<dbReference type="Gene3D" id="3.40.50.1980">
    <property type="entry name" value="Nitrogenase molybdenum iron protein domain"/>
    <property type="match status" value="2"/>
</dbReference>
<dbReference type="SUPFAM" id="SSF53807">
    <property type="entry name" value="Helical backbone' metal receptor"/>
    <property type="match status" value="1"/>
</dbReference>
<evidence type="ECO:0000256" key="1">
    <source>
        <dbReference type="SAM" id="SignalP"/>
    </source>
</evidence>
<gene>
    <name evidence="3" type="ORF">M998_2140</name>
</gene>
<feature type="signal peptide" evidence="1">
    <location>
        <begin position="1"/>
        <end position="19"/>
    </location>
</feature>
<comment type="caution">
    <text evidence="3">The sequence shown here is derived from an EMBL/GenBank/DDBJ whole genome shotgun (WGS) entry which is preliminary data.</text>
</comment>
<dbReference type="AlphaFoldDB" id="A0A1B7JUH3"/>
<accession>A0A1B7JUH3</accession>
<feature type="domain" description="Fe/B12 periplasmic-binding" evidence="2">
    <location>
        <begin position="22"/>
        <end position="275"/>
    </location>
</feature>
<protein>
    <submittedName>
        <fullName evidence="3">Periplasmic hemin-binding protein</fullName>
    </submittedName>
</protein>
<keyword evidence="1" id="KW-0732">Signal</keyword>
<feature type="chain" id="PRO_5008595535" evidence="1">
    <location>
        <begin position="20"/>
        <end position="279"/>
    </location>
</feature>
<dbReference type="PANTHER" id="PTHR30535">
    <property type="entry name" value="VITAMIN B12-BINDING PROTEIN"/>
    <property type="match status" value="1"/>
</dbReference>
<sequence length="279" mass="30109">MKKILLALLALSCSYTTLANERIVVAGGSLTELVYALGAGKQVVAVDETTTWPPESAKLPHIGYWKQLSVEGILSLNPSLFITWQDAGPQVIFDQLKTQQIEVLTLPRIPATVEQMYNNIGTLAQALNLKPEGEKLVTQLRERLANVTQKNTARGQTVNVLFILSAGSSAPQIAGKGSVADIILTLAGANNLASHSQYKSYSAEAIIAANPEVIIVTSQMAENGIDKLNLVPGITHTSAWKNKRIVTIDQALILGMGPRIADAVEQLNHAFWPDAHEQE</sequence>
<proteinExistence type="predicted"/>
<dbReference type="InterPro" id="IPR050902">
    <property type="entry name" value="ABC_Transporter_SBP"/>
</dbReference>
<dbReference type="InterPro" id="IPR002491">
    <property type="entry name" value="ABC_transptr_periplasmic_BD"/>
</dbReference>
<dbReference type="PANTHER" id="PTHR30535:SF4">
    <property type="entry name" value="HEMIN-BINDING PERIPLASMIC PROTEIN HMUT"/>
    <property type="match status" value="1"/>
</dbReference>